<dbReference type="AlphaFoldDB" id="A0A8H8DJ32"/>
<keyword evidence="3" id="KW-1185">Reference proteome</keyword>
<comment type="caution">
    <text evidence="2">The sequence shown here is derived from an EMBL/GenBank/DDBJ whole genome shotgun (WGS) entry which is preliminary data.</text>
</comment>
<organism evidence="2 3">
    <name type="scientific">Olpidium bornovanus</name>
    <dbReference type="NCBI Taxonomy" id="278681"/>
    <lineage>
        <taxon>Eukaryota</taxon>
        <taxon>Fungi</taxon>
        <taxon>Fungi incertae sedis</taxon>
        <taxon>Olpidiomycota</taxon>
        <taxon>Olpidiomycotina</taxon>
        <taxon>Olpidiomycetes</taxon>
        <taxon>Olpidiales</taxon>
        <taxon>Olpidiaceae</taxon>
        <taxon>Olpidium</taxon>
    </lineage>
</organism>
<evidence type="ECO:0000313" key="3">
    <source>
        <dbReference type="Proteomes" id="UP000673691"/>
    </source>
</evidence>
<dbReference type="OrthoDB" id="10653233at2759"/>
<dbReference type="Proteomes" id="UP000673691">
    <property type="component" value="Unassembled WGS sequence"/>
</dbReference>
<accession>A0A8H8DJ32</accession>
<feature type="non-terminal residue" evidence="2">
    <location>
        <position position="1"/>
    </location>
</feature>
<proteinExistence type="predicted"/>
<evidence type="ECO:0000313" key="2">
    <source>
        <dbReference type="EMBL" id="KAG5460190.1"/>
    </source>
</evidence>
<reference evidence="2 3" key="1">
    <citation type="journal article" name="Sci. Rep.">
        <title>Genome-scale phylogenetic analyses confirm Olpidium as the closest living zoosporic fungus to the non-flagellated, terrestrial fungi.</title>
        <authorList>
            <person name="Chang Y."/>
            <person name="Rochon D."/>
            <person name="Sekimoto S."/>
            <person name="Wang Y."/>
            <person name="Chovatia M."/>
            <person name="Sandor L."/>
            <person name="Salamov A."/>
            <person name="Grigoriev I.V."/>
            <person name="Stajich J.E."/>
            <person name="Spatafora J.W."/>
        </authorList>
    </citation>
    <scope>NUCLEOTIDE SEQUENCE [LARGE SCALE GENOMIC DNA]</scope>
    <source>
        <strain evidence="2">S191</strain>
    </source>
</reference>
<feature type="region of interest" description="Disordered" evidence="1">
    <location>
        <begin position="15"/>
        <end position="53"/>
    </location>
</feature>
<feature type="compositionally biased region" description="Basic residues" evidence="1">
    <location>
        <begin position="42"/>
        <end position="53"/>
    </location>
</feature>
<evidence type="ECO:0000256" key="1">
    <source>
        <dbReference type="SAM" id="MobiDB-lite"/>
    </source>
</evidence>
<feature type="region of interest" description="Disordered" evidence="1">
    <location>
        <begin position="80"/>
        <end position="144"/>
    </location>
</feature>
<name>A0A8H8DJ32_9FUNG</name>
<gene>
    <name evidence="2" type="ORF">BJ554DRAFT_7793</name>
</gene>
<protein>
    <submittedName>
        <fullName evidence="2">Uncharacterized protein</fullName>
    </submittedName>
</protein>
<feature type="compositionally biased region" description="Low complexity" evidence="1">
    <location>
        <begin position="94"/>
        <end position="105"/>
    </location>
</feature>
<sequence>DIAISNPVFLKKSEPKRFGHADSAPVRASRRHFPTPHPAATHPRHCPHAARRRPVTAGHHCRHTDSLYWDPVAASAYEADVPDNDGSARSSVAGRSTSGNSGTGRSLEDPWSPPDILTARRDNRKSARCATARDTGRRGRKISPHRTCYGVSRELEMNAAQVAAAPVMDFHRFHSVLPRGNTTARRVSKTRLTPRTEHSRQTLGITYSLPVHRIASPDHDVAGPLHSGDVIGEVLLDVIDAVAGNQSALSHLPFRVQLVEQRAQILRSHGRPAFDADRVFDAAEVLDMRPVQLPGAVADPKKVGSDIVPSRLPAPGAARQQPRQRRLVLEVEALVGHEQVHGSQGLGFVAGVCADRLHVVQGVDQAVDDGLVLLLRRGRSHVSQVPL</sequence>
<dbReference type="EMBL" id="JAEFCI010005606">
    <property type="protein sequence ID" value="KAG5460190.1"/>
    <property type="molecule type" value="Genomic_DNA"/>
</dbReference>